<gene>
    <name evidence="1" type="ORF">PYW07_014858</name>
</gene>
<evidence type="ECO:0000313" key="1">
    <source>
        <dbReference type="EMBL" id="KAJ8734307.1"/>
    </source>
</evidence>
<proteinExistence type="predicted"/>
<dbReference type="EMBL" id="JARGEI010000003">
    <property type="protein sequence ID" value="KAJ8734307.1"/>
    <property type="molecule type" value="Genomic_DNA"/>
</dbReference>
<reference evidence="1" key="1">
    <citation type="submission" date="2023-03" db="EMBL/GenBank/DDBJ databases">
        <title>Chromosome-level genomes of two armyworms, Mythimna separata and Mythimna loreyi, provide insights into the biosynthesis and reception of sex pheromones.</title>
        <authorList>
            <person name="Zhao H."/>
        </authorList>
    </citation>
    <scope>NUCLEOTIDE SEQUENCE</scope>
    <source>
        <strain evidence="1">BeijingLab</strain>
        <tissue evidence="1">Pupa</tissue>
    </source>
</reference>
<keyword evidence="2" id="KW-1185">Reference proteome</keyword>
<dbReference type="Proteomes" id="UP001231518">
    <property type="component" value="Chromosome 5"/>
</dbReference>
<protein>
    <submittedName>
        <fullName evidence="1">Uncharacterized protein</fullName>
    </submittedName>
</protein>
<comment type="caution">
    <text evidence="1">The sequence shown here is derived from an EMBL/GenBank/DDBJ whole genome shotgun (WGS) entry which is preliminary data.</text>
</comment>
<accession>A0AAD7Z228</accession>
<dbReference type="AlphaFoldDB" id="A0AAD7Z228"/>
<name>A0AAD7Z228_MYTSE</name>
<organism evidence="1 2">
    <name type="scientific">Mythimna separata</name>
    <name type="common">Oriental armyworm</name>
    <name type="synonym">Pseudaletia separata</name>
    <dbReference type="NCBI Taxonomy" id="271217"/>
    <lineage>
        <taxon>Eukaryota</taxon>
        <taxon>Metazoa</taxon>
        <taxon>Ecdysozoa</taxon>
        <taxon>Arthropoda</taxon>
        <taxon>Hexapoda</taxon>
        <taxon>Insecta</taxon>
        <taxon>Pterygota</taxon>
        <taxon>Neoptera</taxon>
        <taxon>Endopterygota</taxon>
        <taxon>Lepidoptera</taxon>
        <taxon>Glossata</taxon>
        <taxon>Ditrysia</taxon>
        <taxon>Noctuoidea</taxon>
        <taxon>Noctuidae</taxon>
        <taxon>Noctuinae</taxon>
        <taxon>Hadenini</taxon>
        <taxon>Mythimna</taxon>
    </lineage>
</organism>
<evidence type="ECO:0000313" key="2">
    <source>
        <dbReference type="Proteomes" id="UP001231518"/>
    </source>
</evidence>
<sequence>MSMLDSVQVQPMPVVMRNRCVNCSLLIPRNHPQHSLQQASTTMITILRSCITPTELSSESVLCTECIAILQDAANTFIDGVNPLPLPAFGHRSICFSCGLSILRASRTHAVRSDRPERNIILRKVPLHLVSRLERVCNACWLAAYREVRRQNQQVWFLSWGRYNDITAPASYLDNYFDEYDE</sequence>